<feature type="transmembrane region" description="Helical" evidence="3">
    <location>
        <begin position="109"/>
        <end position="133"/>
    </location>
</feature>
<sequence>MTPTSPPPSGDDLHLLLGAFVLGGLSEDEHRAFTQHLRTCPTCQTELAQVSGLPALLALVDPVDADALAPTSPTAATAVAVPGAPSYGEPVAPVALLAEVRRRRVRRRLLTAAAAAVLVVASVLSGLTLYPVVQQWRAGSDRIVATGPPGSRTVVSISLEPRTWGTQMVLDGDNLPTDGVFYLEVTDREGRSWEVASWTGTPSGQTTLQAACWVERSTISKLVIQTRDGWHVAEATVAAT</sequence>
<dbReference type="InterPro" id="IPR027383">
    <property type="entry name" value="Znf_put"/>
</dbReference>
<evidence type="ECO:0000313" key="5">
    <source>
        <dbReference type="EMBL" id="TQJ09253.1"/>
    </source>
</evidence>
<dbReference type="Proteomes" id="UP000317893">
    <property type="component" value="Unassembled WGS sequence"/>
</dbReference>
<evidence type="ECO:0000256" key="3">
    <source>
        <dbReference type="SAM" id="Phobius"/>
    </source>
</evidence>
<dbReference type="OrthoDB" id="5242431at2"/>
<protein>
    <submittedName>
        <fullName evidence="5">Putative zinc finger protein</fullName>
    </submittedName>
</protein>
<feature type="domain" description="Putative zinc-finger" evidence="4">
    <location>
        <begin position="12"/>
        <end position="44"/>
    </location>
</feature>
<keyword evidence="3" id="KW-1133">Transmembrane helix</keyword>
<keyword evidence="3" id="KW-0472">Membrane</keyword>
<evidence type="ECO:0000313" key="6">
    <source>
        <dbReference type="Proteomes" id="UP000317893"/>
    </source>
</evidence>
<proteinExistence type="predicted"/>
<organism evidence="5 6">
    <name type="scientific">Lapillicoccus jejuensis</name>
    <dbReference type="NCBI Taxonomy" id="402171"/>
    <lineage>
        <taxon>Bacteria</taxon>
        <taxon>Bacillati</taxon>
        <taxon>Actinomycetota</taxon>
        <taxon>Actinomycetes</taxon>
        <taxon>Micrococcales</taxon>
        <taxon>Intrasporangiaceae</taxon>
        <taxon>Lapillicoccus</taxon>
    </lineage>
</organism>
<dbReference type="Pfam" id="PF13490">
    <property type="entry name" value="zf-HC2"/>
    <property type="match status" value="1"/>
</dbReference>
<evidence type="ECO:0000259" key="4">
    <source>
        <dbReference type="Pfam" id="PF13490"/>
    </source>
</evidence>
<dbReference type="Gene3D" id="1.10.10.1320">
    <property type="entry name" value="Anti-sigma factor, zinc-finger domain"/>
    <property type="match status" value="1"/>
</dbReference>
<comment type="caution">
    <text evidence="5">The sequence shown here is derived from an EMBL/GenBank/DDBJ whole genome shotgun (WGS) entry which is preliminary data.</text>
</comment>
<reference evidence="5 6" key="1">
    <citation type="submission" date="2019-06" db="EMBL/GenBank/DDBJ databases">
        <title>Sequencing the genomes of 1000 actinobacteria strains.</title>
        <authorList>
            <person name="Klenk H.-P."/>
        </authorList>
    </citation>
    <scope>NUCLEOTIDE SEQUENCE [LARGE SCALE GENOMIC DNA]</scope>
    <source>
        <strain evidence="5 6">DSM 18607</strain>
    </source>
</reference>
<dbReference type="RefSeq" id="WP_141848656.1">
    <property type="nucleotide sequence ID" value="NZ_BAAAPR010000014.1"/>
</dbReference>
<name>A0A542E1N8_9MICO</name>
<dbReference type="AlphaFoldDB" id="A0A542E1N8"/>
<keyword evidence="3" id="KW-0812">Transmembrane</keyword>
<dbReference type="InterPro" id="IPR041916">
    <property type="entry name" value="Anti_sigma_zinc_sf"/>
</dbReference>
<evidence type="ECO:0000256" key="2">
    <source>
        <dbReference type="ARBA" id="ARBA00023163"/>
    </source>
</evidence>
<keyword evidence="2" id="KW-0804">Transcription</keyword>
<evidence type="ECO:0000256" key="1">
    <source>
        <dbReference type="ARBA" id="ARBA00023015"/>
    </source>
</evidence>
<keyword evidence="1" id="KW-0805">Transcription regulation</keyword>
<dbReference type="EMBL" id="VFMN01000001">
    <property type="protein sequence ID" value="TQJ09253.1"/>
    <property type="molecule type" value="Genomic_DNA"/>
</dbReference>
<accession>A0A542E1N8</accession>
<gene>
    <name evidence="5" type="ORF">FB458_2363</name>
</gene>
<keyword evidence="6" id="KW-1185">Reference proteome</keyword>